<keyword evidence="1" id="KW-0472">Membrane</keyword>
<gene>
    <name evidence="2" type="ORF">EV140_0656</name>
</gene>
<keyword evidence="3" id="KW-1185">Reference proteome</keyword>
<evidence type="ECO:0000313" key="2">
    <source>
        <dbReference type="EMBL" id="RZT64406.1"/>
    </source>
</evidence>
<evidence type="ECO:0000313" key="3">
    <source>
        <dbReference type="Proteomes" id="UP000292408"/>
    </source>
</evidence>
<reference evidence="2 3" key="1">
    <citation type="journal article" date="2015" name="Stand. Genomic Sci.">
        <title>Genomic Encyclopedia of Bacterial and Archaeal Type Strains, Phase III: the genomes of soil and plant-associated and newly described type strains.</title>
        <authorList>
            <person name="Whitman W.B."/>
            <person name="Woyke T."/>
            <person name="Klenk H.P."/>
            <person name="Zhou Y."/>
            <person name="Lilburn T.G."/>
            <person name="Beck B.J."/>
            <person name="De Vos P."/>
            <person name="Vandamme P."/>
            <person name="Eisen J.A."/>
            <person name="Garrity G."/>
            <person name="Hugenholtz P."/>
            <person name="Kyrpides N.C."/>
        </authorList>
    </citation>
    <scope>NUCLEOTIDE SEQUENCE [LARGE SCALE GENOMIC DNA]</scope>
    <source>
        <strain evidence="2 3">AC4r</strain>
    </source>
</reference>
<accession>A0A4Q7TTV7</accession>
<dbReference type="AlphaFoldDB" id="A0A4Q7TTV7"/>
<comment type="caution">
    <text evidence="2">The sequence shown here is derived from an EMBL/GenBank/DDBJ whole genome shotgun (WGS) entry which is preliminary data.</text>
</comment>
<feature type="transmembrane region" description="Helical" evidence="1">
    <location>
        <begin position="43"/>
        <end position="62"/>
    </location>
</feature>
<keyword evidence="1" id="KW-1133">Transmembrane helix</keyword>
<organism evidence="2 3">
    <name type="scientific">Microcella alkaliphila</name>
    <dbReference type="NCBI Taxonomy" id="279828"/>
    <lineage>
        <taxon>Bacteria</taxon>
        <taxon>Bacillati</taxon>
        <taxon>Actinomycetota</taxon>
        <taxon>Actinomycetes</taxon>
        <taxon>Micrococcales</taxon>
        <taxon>Microbacteriaceae</taxon>
        <taxon>Microcella</taxon>
    </lineage>
</organism>
<proteinExistence type="predicted"/>
<name>A0A4Q7TTV7_9MICO</name>
<protein>
    <submittedName>
        <fullName evidence="2">Uncharacterized protein</fullName>
    </submittedName>
</protein>
<dbReference type="EMBL" id="SGXT01000011">
    <property type="protein sequence ID" value="RZT64406.1"/>
    <property type="molecule type" value="Genomic_DNA"/>
</dbReference>
<dbReference type="Proteomes" id="UP000292408">
    <property type="component" value="Unassembled WGS sequence"/>
</dbReference>
<evidence type="ECO:0000256" key="1">
    <source>
        <dbReference type="SAM" id="Phobius"/>
    </source>
</evidence>
<dbReference type="RefSeq" id="WP_130280957.1">
    <property type="nucleotide sequence ID" value="NZ_SGXT01000011.1"/>
</dbReference>
<keyword evidence="1" id="KW-0812">Transmembrane</keyword>
<sequence length="83" mass="8288">MSPFGSRMRGVAKRASARGALWAGIAALLLALVSFGVGRSGSAVVLLVVGGVLLAVAATRLSRLAADARSARAARDVDGLAGR</sequence>
<feature type="transmembrane region" description="Helical" evidence="1">
    <location>
        <begin position="20"/>
        <end position="37"/>
    </location>
</feature>